<feature type="domain" description="GPI inositol-deacylase winged helix" evidence="3">
    <location>
        <begin position="476"/>
        <end position="559"/>
    </location>
</feature>
<dbReference type="Gene3D" id="3.40.50.300">
    <property type="entry name" value="P-loop containing nucleotide triphosphate hydrolases"/>
    <property type="match status" value="1"/>
</dbReference>
<evidence type="ECO:0000313" key="5">
    <source>
        <dbReference type="EMBL" id="KAF2093898.1"/>
    </source>
</evidence>
<proteinExistence type="predicted"/>
<dbReference type="OrthoDB" id="195446at2759"/>
<comment type="caution">
    <text evidence="5">The sequence shown here is derived from an EMBL/GenBank/DDBJ whole genome shotgun (WGS) entry which is preliminary data.</text>
</comment>
<feature type="domain" description="Nephrocystin 3-like N-terminal" evidence="4">
    <location>
        <begin position="189"/>
        <end position="361"/>
    </location>
</feature>
<evidence type="ECO:0000259" key="4">
    <source>
        <dbReference type="Pfam" id="PF24883"/>
    </source>
</evidence>
<dbReference type="Pfam" id="PF24883">
    <property type="entry name" value="NPHP3_N"/>
    <property type="match status" value="1"/>
</dbReference>
<dbReference type="InterPro" id="IPR054471">
    <property type="entry name" value="GPIID_WHD"/>
</dbReference>
<dbReference type="InterPro" id="IPR036770">
    <property type="entry name" value="Ankyrin_rpt-contain_sf"/>
</dbReference>
<dbReference type="SUPFAM" id="SSF48403">
    <property type="entry name" value="Ankyrin repeat"/>
    <property type="match status" value="1"/>
</dbReference>
<feature type="repeat" description="ANK" evidence="2">
    <location>
        <begin position="699"/>
        <end position="731"/>
    </location>
</feature>
<gene>
    <name evidence="5" type="ORF">NA57DRAFT_80901</name>
</gene>
<organism evidence="5 6">
    <name type="scientific">Rhizodiscina lignyota</name>
    <dbReference type="NCBI Taxonomy" id="1504668"/>
    <lineage>
        <taxon>Eukaryota</taxon>
        <taxon>Fungi</taxon>
        <taxon>Dikarya</taxon>
        <taxon>Ascomycota</taxon>
        <taxon>Pezizomycotina</taxon>
        <taxon>Dothideomycetes</taxon>
        <taxon>Pleosporomycetidae</taxon>
        <taxon>Aulographales</taxon>
        <taxon>Rhizodiscinaceae</taxon>
        <taxon>Rhizodiscina</taxon>
    </lineage>
</organism>
<keyword evidence="1" id="KW-0677">Repeat</keyword>
<evidence type="ECO:0008006" key="7">
    <source>
        <dbReference type="Google" id="ProtNLM"/>
    </source>
</evidence>
<dbReference type="PANTHER" id="PTHR10039:SF15">
    <property type="entry name" value="NACHT DOMAIN-CONTAINING PROTEIN"/>
    <property type="match status" value="1"/>
</dbReference>
<protein>
    <recommendedName>
        <fullName evidence="7">NACHT domain-containing protein</fullName>
    </recommendedName>
</protein>
<dbReference type="Gene3D" id="1.25.40.20">
    <property type="entry name" value="Ankyrin repeat-containing domain"/>
    <property type="match status" value="1"/>
</dbReference>
<accession>A0A9P4M1S3</accession>
<dbReference type="PANTHER" id="PTHR10039">
    <property type="entry name" value="AMELOGENIN"/>
    <property type="match status" value="1"/>
</dbReference>
<reference evidence="5" key="1">
    <citation type="journal article" date="2020" name="Stud. Mycol.">
        <title>101 Dothideomycetes genomes: a test case for predicting lifestyles and emergence of pathogens.</title>
        <authorList>
            <person name="Haridas S."/>
            <person name="Albert R."/>
            <person name="Binder M."/>
            <person name="Bloem J."/>
            <person name="Labutti K."/>
            <person name="Salamov A."/>
            <person name="Andreopoulos B."/>
            <person name="Baker S."/>
            <person name="Barry K."/>
            <person name="Bills G."/>
            <person name="Bluhm B."/>
            <person name="Cannon C."/>
            <person name="Castanera R."/>
            <person name="Culley D."/>
            <person name="Daum C."/>
            <person name="Ezra D."/>
            <person name="Gonzalez J."/>
            <person name="Henrissat B."/>
            <person name="Kuo A."/>
            <person name="Liang C."/>
            <person name="Lipzen A."/>
            <person name="Lutzoni F."/>
            <person name="Magnuson J."/>
            <person name="Mondo S."/>
            <person name="Nolan M."/>
            <person name="Ohm R."/>
            <person name="Pangilinan J."/>
            <person name="Park H.-J."/>
            <person name="Ramirez L."/>
            <person name="Alfaro M."/>
            <person name="Sun H."/>
            <person name="Tritt A."/>
            <person name="Yoshinaga Y."/>
            <person name="Zwiers L.-H."/>
            <person name="Turgeon B."/>
            <person name="Goodwin S."/>
            <person name="Spatafora J."/>
            <person name="Crous P."/>
            <person name="Grigoriev I."/>
        </authorList>
    </citation>
    <scope>NUCLEOTIDE SEQUENCE</scope>
    <source>
        <strain evidence="5">CBS 133067</strain>
    </source>
</reference>
<dbReference type="Proteomes" id="UP000799772">
    <property type="component" value="Unassembled WGS sequence"/>
</dbReference>
<evidence type="ECO:0000256" key="2">
    <source>
        <dbReference type="PROSITE-ProRule" id="PRU00023"/>
    </source>
</evidence>
<dbReference type="Pfam" id="PF22939">
    <property type="entry name" value="WHD_GPIID"/>
    <property type="match status" value="1"/>
</dbReference>
<dbReference type="SUPFAM" id="SSF52540">
    <property type="entry name" value="P-loop containing nucleoside triphosphate hydrolases"/>
    <property type="match status" value="1"/>
</dbReference>
<dbReference type="InterPro" id="IPR002110">
    <property type="entry name" value="Ankyrin_rpt"/>
</dbReference>
<evidence type="ECO:0000259" key="3">
    <source>
        <dbReference type="Pfam" id="PF22939"/>
    </source>
</evidence>
<name>A0A9P4M1S3_9PEZI</name>
<keyword evidence="2" id="KW-0040">ANK repeat</keyword>
<dbReference type="SMART" id="SM00248">
    <property type="entry name" value="ANK"/>
    <property type="match status" value="2"/>
</dbReference>
<dbReference type="InterPro" id="IPR056884">
    <property type="entry name" value="NPHP3-like_N"/>
</dbReference>
<dbReference type="InterPro" id="IPR027417">
    <property type="entry name" value="P-loop_NTPase"/>
</dbReference>
<sequence>MAFGVGFRDIVTALKIIKELGEAFVNSPKEYTAISNALKDLSAVLDNIKNVVASSKRGLPSQQESQLQKIATECRTTLQDLQVKLSRHESLASSSAPQENLADRIRNASRRTYHRFTWSSRDISEWRDRITLNVTILNAFMNQLTQCKPTPQSSDGQQRNSRKDAIIEWLCQTNHASFHRNIIRNKKTGTGEWFLNPKEPSQSKYLEWVKESKQILFCEGIPGAGKTMISVMVIDDLENQFQADTDVNIAYIYCGYQCLQQEHTPDDFISNILGQLLQRQSSLPEGIEKLYEKHRHHRTRPGIDEIGGAVQSTLQLYMRSFIILDALDEYHALSNGDLRTFLTQILALGSATSVNILATSRPIEDIRSQFDGACLVQEIRAHKDDLLHYVHERILELLRGRFKDLPDLEMDIVTCVSDAAAGMFLLPKLQMDYLALKPTVAHIRRAPKNMPKGDTALDETYSRAWTTIESHPDEDTREIAKQLLCWITHARRELSVVELQHAVAVQQARAFDPEISEFDEEFLPPEALFGSICAGLVTVDPESDTIRLVHYTLREYFHRTNKFQHAQVDIATTCIIYLSFDTFSEPTETNGRASERPLTHAILRLQCHPFYDYAAENWGYHVQGSHLEQEDLLIDFLSNDAKLQSSLRPALSHGYFPISIYDRSADSITPAHVAAYFGLSETLKNLFSNGYDPDTRTFDGQSPLAWVAFNGQAETVQALLEPSIGINPNSQDDECRTPLSLAASRSHENVVKVF</sequence>
<evidence type="ECO:0000313" key="6">
    <source>
        <dbReference type="Proteomes" id="UP000799772"/>
    </source>
</evidence>
<evidence type="ECO:0000256" key="1">
    <source>
        <dbReference type="ARBA" id="ARBA00022737"/>
    </source>
</evidence>
<dbReference type="EMBL" id="ML978136">
    <property type="protein sequence ID" value="KAF2093898.1"/>
    <property type="molecule type" value="Genomic_DNA"/>
</dbReference>
<dbReference type="Pfam" id="PF12796">
    <property type="entry name" value="Ank_2"/>
    <property type="match status" value="1"/>
</dbReference>
<keyword evidence="6" id="KW-1185">Reference proteome</keyword>
<dbReference type="PROSITE" id="PS50088">
    <property type="entry name" value="ANK_REPEAT"/>
    <property type="match status" value="2"/>
</dbReference>
<feature type="repeat" description="ANK" evidence="2">
    <location>
        <begin position="666"/>
        <end position="698"/>
    </location>
</feature>
<dbReference type="AlphaFoldDB" id="A0A9P4M1S3"/>